<protein>
    <submittedName>
        <fullName evidence="5">Outer membrane protein OmpA-like peptidoglycan-associated protein</fullName>
    </submittedName>
</protein>
<name>A0ABS2MNM0_9FIRM</name>
<keyword evidence="1 3" id="KW-0472">Membrane</keyword>
<gene>
    <name evidence="5" type="ORF">JOC49_000503</name>
</gene>
<proteinExistence type="predicted"/>
<comment type="caution">
    <text evidence="5">The sequence shown here is derived from an EMBL/GenBank/DDBJ whole genome shotgun (WGS) entry which is preliminary data.</text>
</comment>
<dbReference type="EMBL" id="JAFBDT010000002">
    <property type="protein sequence ID" value="MBM7560989.1"/>
    <property type="molecule type" value="Genomic_DNA"/>
</dbReference>
<dbReference type="SUPFAM" id="SSF103088">
    <property type="entry name" value="OmpA-like"/>
    <property type="match status" value="1"/>
</dbReference>
<dbReference type="Pfam" id="PF00691">
    <property type="entry name" value="OmpA"/>
    <property type="match status" value="1"/>
</dbReference>
<feature type="compositionally biased region" description="Polar residues" evidence="2">
    <location>
        <begin position="45"/>
        <end position="61"/>
    </location>
</feature>
<sequence>MSAYRLTTRGKYVLVIFVIVLIFNLVYSTSLLVDHFGHKDDGRQLATQNSDETEPISTGETDSVPESVAPTEAPTESPTEAPTETPTTEASMQESDLYTQEILEDLRATLFEFNFITNTVDLKPSDEGLWRDLIEVLKAYPDEAIIIEGHVNGYPDFKQTDAALQLSEDRSEVILNQLLDAGIEIERINVYNFGSEVPKFRESAKQTENDRVLVYFKDHYTSGMFK</sequence>
<dbReference type="PROSITE" id="PS51123">
    <property type="entry name" value="OMPA_2"/>
    <property type="match status" value="1"/>
</dbReference>
<dbReference type="RefSeq" id="WP_204661898.1">
    <property type="nucleotide sequence ID" value="NZ_JAFBDT010000002.1"/>
</dbReference>
<evidence type="ECO:0000313" key="6">
    <source>
        <dbReference type="Proteomes" id="UP000767854"/>
    </source>
</evidence>
<evidence type="ECO:0000256" key="1">
    <source>
        <dbReference type="PROSITE-ProRule" id="PRU00473"/>
    </source>
</evidence>
<accession>A0ABS2MNM0</accession>
<feature type="compositionally biased region" description="Low complexity" evidence="2">
    <location>
        <begin position="69"/>
        <end position="91"/>
    </location>
</feature>
<dbReference type="Proteomes" id="UP000767854">
    <property type="component" value="Unassembled WGS sequence"/>
</dbReference>
<dbReference type="Gene3D" id="3.30.1330.60">
    <property type="entry name" value="OmpA-like domain"/>
    <property type="match status" value="1"/>
</dbReference>
<evidence type="ECO:0000256" key="3">
    <source>
        <dbReference type="SAM" id="Phobius"/>
    </source>
</evidence>
<keyword evidence="3" id="KW-0812">Transmembrane</keyword>
<dbReference type="InterPro" id="IPR036737">
    <property type="entry name" value="OmpA-like_sf"/>
</dbReference>
<organism evidence="5 6">
    <name type="scientific">Fusibacter tunisiensis</name>
    <dbReference type="NCBI Taxonomy" id="1008308"/>
    <lineage>
        <taxon>Bacteria</taxon>
        <taxon>Bacillati</taxon>
        <taxon>Bacillota</taxon>
        <taxon>Clostridia</taxon>
        <taxon>Eubacteriales</taxon>
        <taxon>Eubacteriales Family XII. Incertae Sedis</taxon>
        <taxon>Fusibacter</taxon>
    </lineage>
</organism>
<feature type="region of interest" description="Disordered" evidence="2">
    <location>
        <begin position="43"/>
        <end position="94"/>
    </location>
</feature>
<dbReference type="InterPro" id="IPR006665">
    <property type="entry name" value="OmpA-like"/>
</dbReference>
<keyword evidence="3" id="KW-1133">Transmembrane helix</keyword>
<evidence type="ECO:0000313" key="5">
    <source>
        <dbReference type="EMBL" id="MBM7560989.1"/>
    </source>
</evidence>
<feature type="domain" description="OmpA-like" evidence="4">
    <location>
        <begin position="98"/>
        <end position="220"/>
    </location>
</feature>
<feature type="transmembrane region" description="Helical" evidence="3">
    <location>
        <begin position="12"/>
        <end position="33"/>
    </location>
</feature>
<evidence type="ECO:0000256" key="2">
    <source>
        <dbReference type="SAM" id="MobiDB-lite"/>
    </source>
</evidence>
<evidence type="ECO:0000259" key="4">
    <source>
        <dbReference type="PROSITE" id="PS51123"/>
    </source>
</evidence>
<reference evidence="5 6" key="1">
    <citation type="submission" date="2021-01" db="EMBL/GenBank/DDBJ databases">
        <title>Genomic Encyclopedia of Type Strains, Phase IV (KMG-IV): sequencing the most valuable type-strain genomes for metagenomic binning, comparative biology and taxonomic classification.</title>
        <authorList>
            <person name="Goeker M."/>
        </authorList>
    </citation>
    <scope>NUCLEOTIDE SEQUENCE [LARGE SCALE GENOMIC DNA]</scope>
    <source>
        <strain evidence="5 6">DSM 24436</strain>
    </source>
</reference>
<keyword evidence="6" id="KW-1185">Reference proteome</keyword>